<evidence type="ECO:0000259" key="1">
    <source>
        <dbReference type="PROSITE" id="PS50943"/>
    </source>
</evidence>
<protein>
    <submittedName>
        <fullName evidence="2">Helix-turn-helix transcriptional regulator</fullName>
    </submittedName>
</protein>
<name>A0ABS3EXZ0_9FLAO</name>
<dbReference type="CDD" id="cd00093">
    <property type="entry name" value="HTH_XRE"/>
    <property type="match status" value="1"/>
</dbReference>
<keyword evidence="3" id="KW-1185">Reference proteome</keyword>
<reference evidence="2 3" key="1">
    <citation type="submission" date="2021-03" db="EMBL/GenBank/DDBJ databases">
        <title>Muricauda sp. CAU 1631 isolated from Incheon.</title>
        <authorList>
            <person name="Kim W."/>
        </authorList>
    </citation>
    <scope>NUCLEOTIDE SEQUENCE [LARGE SCALE GENOMIC DNA]</scope>
    <source>
        <strain evidence="2 3">CAU 1631</strain>
    </source>
</reference>
<feature type="domain" description="HTH cro/C1-type" evidence="1">
    <location>
        <begin position="16"/>
        <end position="71"/>
    </location>
</feature>
<dbReference type="SMART" id="SM00530">
    <property type="entry name" value="HTH_XRE"/>
    <property type="match status" value="1"/>
</dbReference>
<dbReference type="RefSeq" id="WP_207071531.1">
    <property type="nucleotide sequence ID" value="NZ_JAFLND010000003.1"/>
</dbReference>
<evidence type="ECO:0000313" key="3">
    <source>
        <dbReference type="Proteomes" id="UP000664163"/>
    </source>
</evidence>
<dbReference type="InterPro" id="IPR001387">
    <property type="entry name" value="Cro/C1-type_HTH"/>
</dbReference>
<dbReference type="EMBL" id="JAFLND010000003">
    <property type="protein sequence ID" value="MBO0331128.1"/>
    <property type="molecule type" value="Genomic_DNA"/>
</dbReference>
<organism evidence="2 3">
    <name type="scientific">[Muricauda] lutisoli</name>
    <dbReference type="NCBI Taxonomy" id="2816035"/>
    <lineage>
        <taxon>Bacteria</taxon>
        <taxon>Pseudomonadati</taxon>
        <taxon>Bacteroidota</taxon>
        <taxon>Flavobacteriia</taxon>
        <taxon>Flavobacteriales</taxon>
        <taxon>Flavobacteriaceae</taxon>
        <taxon>Allomuricauda</taxon>
    </lineage>
</organism>
<sequence>MQSTEIESFQEVAALLKEWRKVNGISQADFCRFAKVQRTWYSKIERGQADNITLNSLLKLLDEMDCKLVIVDSHAQTVG</sequence>
<proteinExistence type="predicted"/>
<gene>
    <name evidence="2" type="ORF">J0X13_11235</name>
</gene>
<comment type="caution">
    <text evidence="2">The sequence shown here is derived from an EMBL/GenBank/DDBJ whole genome shotgun (WGS) entry which is preliminary data.</text>
</comment>
<dbReference type="Proteomes" id="UP000664163">
    <property type="component" value="Unassembled WGS sequence"/>
</dbReference>
<dbReference type="Pfam" id="PF13560">
    <property type="entry name" value="HTH_31"/>
    <property type="match status" value="1"/>
</dbReference>
<dbReference type="InterPro" id="IPR010982">
    <property type="entry name" value="Lambda_DNA-bd_dom_sf"/>
</dbReference>
<accession>A0ABS3EXZ0</accession>
<evidence type="ECO:0000313" key="2">
    <source>
        <dbReference type="EMBL" id="MBO0331128.1"/>
    </source>
</evidence>
<dbReference type="SUPFAM" id="SSF47413">
    <property type="entry name" value="lambda repressor-like DNA-binding domains"/>
    <property type="match status" value="1"/>
</dbReference>
<dbReference type="Gene3D" id="1.10.260.40">
    <property type="entry name" value="lambda repressor-like DNA-binding domains"/>
    <property type="match status" value="1"/>
</dbReference>
<dbReference type="PROSITE" id="PS50943">
    <property type="entry name" value="HTH_CROC1"/>
    <property type="match status" value="1"/>
</dbReference>